<evidence type="ECO:0000256" key="2">
    <source>
        <dbReference type="SAM" id="Phobius"/>
    </source>
</evidence>
<organism evidence="3 4">
    <name type="scientific">Polycladomyces zharkentensis</name>
    <dbReference type="NCBI Taxonomy" id="2807616"/>
    <lineage>
        <taxon>Bacteria</taxon>
        <taxon>Bacillati</taxon>
        <taxon>Bacillota</taxon>
        <taxon>Bacilli</taxon>
        <taxon>Bacillales</taxon>
        <taxon>Thermoactinomycetaceae</taxon>
        <taxon>Polycladomyces</taxon>
    </lineage>
</organism>
<evidence type="ECO:0000256" key="1">
    <source>
        <dbReference type="SAM" id="MobiDB-lite"/>
    </source>
</evidence>
<keyword evidence="2" id="KW-0472">Membrane</keyword>
<keyword evidence="2" id="KW-0812">Transmembrane</keyword>
<keyword evidence="4" id="KW-1185">Reference proteome</keyword>
<accession>A0ABS2WI49</accession>
<proteinExistence type="predicted"/>
<keyword evidence="2" id="KW-1133">Transmembrane helix</keyword>
<dbReference type="Proteomes" id="UP001177120">
    <property type="component" value="Unassembled WGS sequence"/>
</dbReference>
<feature type="compositionally biased region" description="Gly residues" evidence="1">
    <location>
        <begin position="80"/>
        <end position="89"/>
    </location>
</feature>
<feature type="transmembrane region" description="Helical" evidence="2">
    <location>
        <begin position="23"/>
        <end position="44"/>
    </location>
</feature>
<comment type="caution">
    <text evidence="3">The sequence shown here is derived from an EMBL/GenBank/DDBJ whole genome shotgun (WGS) entry which is preliminary data.</text>
</comment>
<dbReference type="InterPro" id="IPR025338">
    <property type="entry name" value="DUF4244"/>
</dbReference>
<evidence type="ECO:0000313" key="4">
    <source>
        <dbReference type="Proteomes" id="UP001177120"/>
    </source>
</evidence>
<dbReference type="RefSeq" id="WP_205493992.1">
    <property type="nucleotide sequence ID" value="NZ_JAFHAP010000007.1"/>
</dbReference>
<dbReference type="Pfam" id="PF14029">
    <property type="entry name" value="DUF4244"/>
    <property type="match status" value="1"/>
</dbReference>
<gene>
    <name evidence="3" type="ORF">JQC72_06600</name>
</gene>
<sequence>MNRMKHWLICWVRGIWNRKGGSTIEYVIVIAAAALLVSFLYAVITSNQTKSTIEQKVSDALQGKAHVGQGGSVGTPSSGNGTGSGGSPSSGGKPSTGDSHKPPAKPQPKKDQDLVDGMINYFTSGQALKDTKHIVKETADFLILDDVSGCFTGKDADGQAVSGFDQFVSCASLVPVAKPLKALKYGDEAAAFVKKLDDKLMDTKLGKKLQAGKKKADDVVDNGKRKFNCACYTNEKTRQHVHEGEIATSPQSLYHGKWNGDGLHNWNKMKQRVKQDGYEFDEILLDPNTGVRKVKIKMNTLDPAKARKYQQIKQLLDAQKNGTLSKKKQKMLNKYTADEIQEVESKSLQEYAKVDPPSVVEKTVYPEHYTEAEIDDIGEQALAQYLINNPKLPYKNPKGKVEQVKFSSVVKGPDGKTIEVEGYVVPKPDGTVDHIVTHYPKFNSTNPQVLNPKNP</sequence>
<name>A0ABS2WI49_9BACL</name>
<evidence type="ECO:0000313" key="3">
    <source>
        <dbReference type="EMBL" id="MBN2909191.1"/>
    </source>
</evidence>
<dbReference type="EMBL" id="JAFHAP010000007">
    <property type="protein sequence ID" value="MBN2909191.1"/>
    <property type="molecule type" value="Genomic_DNA"/>
</dbReference>
<protein>
    <submittedName>
        <fullName evidence="3">DUF4244 domain-containing protein</fullName>
    </submittedName>
</protein>
<reference evidence="3" key="1">
    <citation type="journal article" date="2024" name="Int. J. Syst. Evol. Microbiol.">
        <title>Polycladomyces zharkentensis sp. nov., a novel thermophilic cellulose- and starch-degrading member of the Bacillota from a geothermal aquifer in Kazakhstan.</title>
        <authorList>
            <person name="Mashzhan A."/>
            <person name="Kistaubayeva A."/>
            <person name="Javier-Lopez R."/>
            <person name="Bissenova U."/>
            <person name="Bissenbay A."/>
            <person name="Birkeland N.K."/>
        </authorList>
    </citation>
    <scope>NUCLEOTIDE SEQUENCE</scope>
    <source>
        <strain evidence="3">ZKZ2T</strain>
    </source>
</reference>
<feature type="region of interest" description="Disordered" evidence="1">
    <location>
        <begin position="65"/>
        <end position="112"/>
    </location>
</feature>